<proteinExistence type="predicted"/>
<dbReference type="Gene3D" id="3.40.50.300">
    <property type="entry name" value="P-loop containing nucleotide triphosphate hydrolases"/>
    <property type="match status" value="1"/>
</dbReference>
<evidence type="ECO:0000256" key="1">
    <source>
        <dbReference type="ARBA" id="ARBA00004323"/>
    </source>
</evidence>
<protein>
    <recommendedName>
        <fullName evidence="11">Sulfotransferase family protein</fullName>
    </recommendedName>
</protein>
<dbReference type="GO" id="GO:0009247">
    <property type="term" value="P:glycolipid biosynthetic process"/>
    <property type="evidence" value="ECO:0007669"/>
    <property type="project" value="InterPro"/>
</dbReference>
<sequence length="261" mass="30983">MNWKRGVNLVSTNELIVFIHIAKTGGTTLRDILDKQYGTNSLFMYAHETFENLNSEDKLVNMLENHINNVKSISGHFGFGMKYDGIDTPLLSLVSTSRDIVYISILRNPTERLFSQYHHYKRNNWIDLDVTFEKFIKKNLYIPNYQTLCLSGTNTPNLDIAKRNIIKYFALVGITDMYKESLFLMKKRFNWRNFEYHKLNQFIKKPLINTIPNELRKIINNNNALDLKLYKFAKRLLKREIKSLSKSQKKELYYYIPFKER</sequence>
<dbReference type="Proteomes" id="UP000195089">
    <property type="component" value="Unassembled WGS sequence"/>
</dbReference>
<evidence type="ECO:0000256" key="7">
    <source>
        <dbReference type="ARBA" id="ARBA00023136"/>
    </source>
</evidence>
<dbReference type="InterPro" id="IPR027417">
    <property type="entry name" value="P-loop_NTPase"/>
</dbReference>
<dbReference type="GO" id="GO:0001733">
    <property type="term" value="F:galactosylceramide sulfotransferase activity"/>
    <property type="evidence" value="ECO:0007669"/>
    <property type="project" value="InterPro"/>
</dbReference>
<evidence type="ECO:0000256" key="8">
    <source>
        <dbReference type="ARBA" id="ARBA00023180"/>
    </source>
</evidence>
<gene>
    <name evidence="9" type="ORF">BK742_21020</name>
</gene>
<evidence type="ECO:0008006" key="11">
    <source>
        <dbReference type="Google" id="ProtNLM"/>
    </source>
</evidence>
<evidence type="ECO:0000256" key="4">
    <source>
        <dbReference type="ARBA" id="ARBA00022968"/>
    </source>
</evidence>
<keyword evidence="3" id="KW-0812">Transmembrane</keyword>
<dbReference type="InterPro" id="IPR053259">
    <property type="entry name" value="Golvesin-related_Golgi"/>
</dbReference>
<dbReference type="GO" id="GO:0016020">
    <property type="term" value="C:membrane"/>
    <property type="evidence" value="ECO:0007669"/>
    <property type="project" value="InterPro"/>
</dbReference>
<keyword evidence="6" id="KW-0333">Golgi apparatus</keyword>
<evidence type="ECO:0000256" key="6">
    <source>
        <dbReference type="ARBA" id="ARBA00023034"/>
    </source>
</evidence>
<keyword evidence="5" id="KW-1133">Transmembrane helix</keyword>
<reference evidence="9 10" key="1">
    <citation type="submission" date="2016-10" db="EMBL/GenBank/DDBJ databases">
        <title>Comparative genomics of Bacillus thuringiensis reveals a path to pathogens against multiple invertebrate hosts.</title>
        <authorList>
            <person name="Zheng J."/>
            <person name="Gao Q."/>
            <person name="Liu H."/>
            <person name="Peng D."/>
            <person name="Ruan L."/>
            <person name="Sun M."/>
        </authorList>
    </citation>
    <scope>NUCLEOTIDE SEQUENCE [LARGE SCALE GENOMIC DNA]</scope>
    <source>
        <strain evidence="9">BGSC 4BX1</strain>
    </source>
</reference>
<name>A0A243B5P6_BACTU</name>
<dbReference type="Pfam" id="PF06990">
    <property type="entry name" value="Gal-3-0_sulfotr"/>
    <property type="match status" value="1"/>
</dbReference>
<evidence type="ECO:0000256" key="3">
    <source>
        <dbReference type="ARBA" id="ARBA00022692"/>
    </source>
</evidence>
<comment type="caution">
    <text evidence="9">The sequence shown here is derived from an EMBL/GenBank/DDBJ whole genome shotgun (WGS) entry which is preliminary data.</text>
</comment>
<evidence type="ECO:0000313" key="10">
    <source>
        <dbReference type="Proteomes" id="UP000195089"/>
    </source>
</evidence>
<evidence type="ECO:0000256" key="2">
    <source>
        <dbReference type="ARBA" id="ARBA00022679"/>
    </source>
</evidence>
<evidence type="ECO:0000313" key="9">
    <source>
        <dbReference type="EMBL" id="OTY39879.1"/>
    </source>
</evidence>
<evidence type="ECO:0000256" key="5">
    <source>
        <dbReference type="ARBA" id="ARBA00022989"/>
    </source>
</evidence>
<dbReference type="EMBL" id="NFDL01000082">
    <property type="protein sequence ID" value="OTY39879.1"/>
    <property type="molecule type" value="Genomic_DNA"/>
</dbReference>
<keyword evidence="4" id="KW-0735">Signal-anchor</keyword>
<organism evidence="9 10">
    <name type="scientific">Bacillus thuringiensis serovar pingluonsis</name>
    <dbReference type="NCBI Taxonomy" id="180881"/>
    <lineage>
        <taxon>Bacteria</taxon>
        <taxon>Bacillati</taxon>
        <taxon>Bacillota</taxon>
        <taxon>Bacilli</taxon>
        <taxon>Bacillales</taxon>
        <taxon>Bacillaceae</taxon>
        <taxon>Bacillus</taxon>
        <taxon>Bacillus cereus group</taxon>
    </lineage>
</organism>
<dbReference type="PANTHER" id="PTHR32301:SF6">
    <property type="entry name" value="GOLVESIN-RELATED"/>
    <property type="match status" value="1"/>
</dbReference>
<accession>A0A243B5P6</accession>
<dbReference type="SUPFAM" id="SSF52540">
    <property type="entry name" value="P-loop containing nucleoside triphosphate hydrolases"/>
    <property type="match status" value="1"/>
</dbReference>
<keyword evidence="2" id="KW-0808">Transferase</keyword>
<keyword evidence="8" id="KW-0325">Glycoprotein</keyword>
<dbReference type="PANTHER" id="PTHR32301">
    <property type="entry name" value="COUNTIN RECEPTOR CNR3-RELATED"/>
    <property type="match status" value="1"/>
</dbReference>
<comment type="subcellular location">
    <subcellularLocation>
        <location evidence="1">Golgi apparatus membrane</location>
        <topology evidence="1">Single-pass type II membrane protein</topology>
    </subcellularLocation>
</comment>
<dbReference type="InterPro" id="IPR009729">
    <property type="entry name" value="Gal-3-0_sulfotransfrase"/>
</dbReference>
<dbReference type="AlphaFoldDB" id="A0A243B5P6"/>
<keyword evidence="7" id="KW-0472">Membrane</keyword>